<organism evidence="1 2">
    <name type="scientific">Clonostachys rhizophaga</name>
    <dbReference type="NCBI Taxonomy" id="160324"/>
    <lineage>
        <taxon>Eukaryota</taxon>
        <taxon>Fungi</taxon>
        <taxon>Dikarya</taxon>
        <taxon>Ascomycota</taxon>
        <taxon>Pezizomycotina</taxon>
        <taxon>Sordariomycetes</taxon>
        <taxon>Hypocreomycetidae</taxon>
        <taxon>Hypocreales</taxon>
        <taxon>Bionectriaceae</taxon>
        <taxon>Clonostachys</taxon>
    </lineage>
</organism>
<reference evidence="1" key="1">
    <citation type="submission" date="2021-10" db="EMBL/GenBank/DDBJ databases">
        <authorList>
            <person name="Piombo E."/>
        </authorList>
    </citation>
    <scope>NUCLEOTIDE SEQUENCE</scope>
</reference>
<protein>
    <submittedName>
        <fullName evidence="1">Uncharacterized protein</fullName>
    </submittedName>
</protein>
<sequence>MTPLYNAEGYHESCVSQGTCNSQSSKCAVGDLGMRKVEKAAVALSQLSPIYHLRLPMGMLLALAEDRSARG</sequence>
<dbReference type="Proteomes" id="UP000696573">
    <property type="component" value="Unassembled WGS sequence"/>
</dbReference>
<dbReference type="AlphaFoldDB" id="A0A9N9YHM1"/>
<evidence type="ECO:0000313" key="1">
    <source>
        <dbReference type="EMBL" id="CAH0018204.1"/>
    </source>
</evidence>
<evidence type="ECO:0000313" key="2">
    <source>
        <dbReference type="Proteomes" id="UP000696573"/>
    </source>
</evidence>
<keyword evidence="2" id="KW-1185">Reference proteome</keyword>
<dbReference type="EMBL" id="CABFNQ020000532">
    <property type="protein sequence ID" value="CAH0018204.1"/>
    <property type="molecule type" value="Genomic_DNA"/>
</dbReference>
<proteinExistence type="predicted"/>
<gene>
    <name evidence="1" type="ORF">CRHIZ90672A_00006588</name>
</gene>
<name>A0A9N9YHM1_9HYPO</name>
<accession>A0A9N9YHM1</accession>
<comment type="caution">
    <text evidence="1">The sequence shown here is derived from an EMBL/GenBank/DDBJ whole genome shotgun (WGS) entry which is preliminary data.</text>
</comment>